<organism evidence="1 2">
    <name type="scientific">Ciceribacter sichuanensis</name>
    <dbReference type="NCBI Taxonomy" id="2949647"/>
    <lineage>
        <taxon>Bacteria</taxon>
        <taxon>Pseudomonadati</taxon>
        <taxon>Pseudomonadota</taxon>
        <taxon>Alphaproteobacteria</taxon>
        <taxon>Hyphomicrobiales</taxon>
        <taxon>Rhizobiaceae</taxon>
        <taxon>Ciceribacter</taxon>
    </lineage>
</organism>
<reference evidence="1" key="1">
    <citation type="submission" date="2022-06" db="EMBL/GenBank/DDBJ databases">
        <authorList>
            <person name="Sun Q."/>
        </authorList>
    </citation>
    <scope>NUCLEOTIDE SEQUENCE</scope>
    <source>
        <strain evidence="1">S101</strain>
    </source>
</reference>
<gene>
    <name evidence="1" type="ORF">NBH21_19005</name>
</gene>
<evidence type="ECO:0000313" key="2">
    <source>
        <dbReference type="Proteomes" id="UP001155380"/>
    </source>
</evidence>
<dbReference type="RefSeq" id="WP_250912930.1">
    <property type="nucleotide sequence ID" value="NZ_JAMXLX010000006.1"/>
</dbReference>
<dbReference type="Proteomes" id="UP001155380">
    <property type="component" value="Unassembled WGS sequence"/>
</dbReference>
<sequence>MFKRKTVFIVGAGGSYNLRLPVGDGLKYEIAKRLSFSFKHGQELVSGDSGIAEAMARISQDVNGNSDISVLTRAGREVATAMSQAISIDNYLHTHADDLHIILAGKLGIASSILAAERGSIIYGDPRSGKNFGFKDMPSVWQNTFCQMLTEQLQRSDIEYVFDNVSFITFNYDRCLEHYISNWLSTYMRMPLQEIQLLMQDLKIIHPYGQVGRLPWQGNPSDGVAFGDDADGGNLPAIANQLRTFTERSDDRAMLARMRKTISEAEQVVYLGFAYGAMNMELLKIEDDGPEKQVYGTTLGMSQQNAAAALEDIKKSLWHHMKSRVTDSYLHNTTCDDLLKDNWRALTA</sequence>
<accession>A0AAJ1BZ04</accession>
<dbReference type="AlphaFoldDB" id="A0AAJ1BZ04"/>
<name>A0AAJ1BZ04_9HYPH</name>
<proteinExistence type="predicted"/>
<comment type="caution">
    <text evidence="1">The sequence shown here is derived from an EMBL/GenBank/DDBJ whole genome shotgun (WGS) entry which is preliminary data.</text>
</comment>
<evidence type="ECO:0000313" key="1">
    <source>
        <dbReference type="EMBL" id="MCO5958874.1"/>
    </source>
</evidence>
<protein>
    <submittedName>
        <fullName evidence="1">Uncharacterized protein</fullName>
    </submittedName>
</protein>
<dbReference type="EMBL" id="JAMXLX010000006">
    <property type="protein sequence ID" value="MCO5958874.1"/>
    <property type="molecule type" value="Genomic_DNA"/>
</dbReference>